<gene>
    <name evidence="6" type="ORF">BYL167_LOCUS55229</name>
</gene>
<evidence type="ECO:0000256" key="2">
    <source>
        <dbReference type="ARBA" id="ARBA00012502"/>
    </source>
</evidence>
<protein>
    <recommendedName>
        <fullName evidence="2">peptide-methionine (S)-S-oxide reductase</fullName>
        <ecNumber evidence="2">1.8.4.11</ecNumber>
    </recommendedName>
    <alternativeName>
        <fullName evidence="4">Peptide-methionine (S)-S-oxide reductase</fullName>
    </alternativeName>
</protein>
<name>A0A8S3D951_9BILA</name>
<dbReference type="EMBL" id="CAJOBH010203611">
    <property type="protein sequence ID" value="CAF4993270.1"/>
    <property type="molecule type" value="Genomic_DNA"/>
</dbReference>
<proteinExistence type="inferred from homology"/>
<feature type="non-terminal residue" evidence="6">
    <location>
        <position position="1"/>
    </location>
</feature>
<dbReference type="Proteomes" id="UP000681967">
    <property type="component" value="Unassembled WGS sequence"/>
</dbReference>
<feature type="domain" description="Peptide methionine sulphoxide reductase MsrA" evidence="5">
    <location>
        <begin position="1"/>
        <end position="54"/>
    </location>
</feature>
<reference evidence="6" key="1">
    <citation type="submission" date="2021-02" db="EMBL/GenBank/DDBJ databases">
        <authorList>
            <person name="Nowell W R."/>
        </authorList>
    </citation>
    <scope>NUCLEOTIDE SEQUENCE</scope>
</reference>
<evidence type="ECO:0000256" key="3">
    <source>
        <dbReference type="ARBA" id="ARBA00023002"/>
    </source>
</evidence>
<dbReference type="PANTHER" id="PTHR43774">
    <property type="entry name" value="PEPTIDE METHIONINE SULFOXIDE REDUCTASE"/>
    <property type="match status" value="1"/>
</dbReference>
<dbReference type="InterPro" id="IPR036509">
    <property type="entry name" value="Met_Sox_Rdtase_MsrA_sf"/>
</dbReference>
<dbReference type="GO" id="GO:0008113">
    <property type="term" value="F:peptide-methionine (S)-S-oxide reductase activity"/>
    <property type="evidence" value="ECO:0007669"/>
    <property type="project" value="UniProtKB-EC"/>
</dbReference>
<organism evidence="6 7">
    <name type="scientific">Rotaria magnacalcarata</name>
    <dbReference type="NCBI Taxonomy" id="392030"/>
    <lineage>
        <taxon>Eukaryota</taxon>
        <taxon>Metazoa</taxon>
        <taxon>Spiralia</taxon>
        <taxon>Gnathifera</taxon>
        <taxon>Rotifera</taxon>
        <taxon>Eurotatoria</taxon>
        <taxon>Bdelloidea</taxon>
        <taxon>Philodinida</taxon>
        <taxon>Philodinidae</taxon>
        <taxon>Rotaria</taxon>
    </lineage>
</organism>
<sequence>YSGGHIPNPTYEQVHTQATGHTESIQIVFNPQIVTYATLLEIFFSNHDSTQLNR</sequence>
<comment type="caution">
    <text evidence="6">The sequence shown here is derived from an EMBL/GenBank/DDBJ whole genome shotgun (WGS) entry which is preliminary data.</text>
</comment>
<keyword evidence="3" id="KW-0560">Oxidoreductase</keyword>
<evidence type="ECO:0000313" key="6">
    <source>
        <dbReference type="EMBL" id="CAF4993270.1"/>
    </source>
</evidence>
<evidence type="ECO:0000256" key="1">
    <source>
        <dbReference type="ARBA" id="ARBA00005591"/>
    </source>
</evidence>
<dbReference type="InterPro" id="IPR002569">
    <property type="entry name" value="Met_Sox_Rdtase_MsrA_dom"/>
</dbReference>
<dbReference type="SUPFAM" id="SSF55068">
    <property type="entry name" value="Peptide methionine sulfoxide reductase"/>
    <property type="match status" value="1"/>
</dbReference>
<dbReference type="Pfam" id="PF01625">
    <property type="entry name" value="PMSR"/>
    <property type="match status" value="1"/>
</dbReference>
<evidence type="ECO:0000259" key="5">
    <source>
        <dbReference type="Pfam" id="PF01625"/>
    </source>
</evidence>
<dbReference type="AlphaFoldDB" id="A0A8S3D951"/>
<evidence type="ECO:0000313" key="7">
    <source>
        <dbReference type="Proteomes" id="UP000681967"/>
    </source>
</evidence>
<comment type="similarity">
    <text evidence="1">Belongs to the MsrA Met sulfoxide reductase family.</text>
</comment>
<dbReference type="PANTHER" id="PTHR43774:SF1">
    <property type="entry name" value="PEPTIDE METHIONINE SULFOXIDE REDUCTASE MSRA 2"/>
    <property type="match status" value="1"/>
</dbReference>
<dbReference type="Gene3D" id="3.30.1060.10">
    <property type="entry name" value="Peptide methionine sulphoxide reductase MsrA"/>
    <property type="match status" value="1"/>
</dbReference>
<accession>A0A8S3D951</accession>
<evidence type="ECO:0000256" key="4">
    <source>
        <dbReference type="ARBA" id="ARBA00030643"/>
    </source>
</evidence>
<dbReference type="EC" id="1.8.4.11" evidence="2"/>